<feature type="domain" description="C2H2-type" evidence="2">
    <location>
        <begin position="91"/>
        <end position="110"/>
    </location>
</feature>
<dbReference type="STRING" id="1353952.A0A165C902"/>
<feature type="compositionally biased region" description="Basic residues" evidence="1">
    <location>
        <begin position="936"/>
        <end position="945"/>
    </location>
</feature>
<evidence type="ECO:0000259" key="2">
    <source>
        <dbReference type="SMART" id="SM00355"/>
    </source>
</evidence>
<sequence length="971" mass="106275">MPSMPSLRFCGNSVGSPPYPLPMPPDTLHEFPCRSCDPIVLFGSKPALRRHVGTVHQRVVRLMCRDHQFYVLRSPLDSTFRCPWVLTKKGYTCLYSHASPEEIRDHFKKHARSDYQQFRGSLSDSTGSPLAFATRAEALGFRSGAPDMAAVPFMAVDPCILSPESSILGPFGFGQAIAPLPKNSLALPSFADYSSTTASLSSDLGSMDTWDVLEPPGGYDHPVAADPLGVGSCDWLSSFCSHDASVHPNPLFGPPLSDQGVVQSCGDLPPAAYLEEVFDDKPATPFEIVMESFGDSVPCQGLEVVSPGDSVDVASDTALCSSPMSCLTSLLIGCTTAACPSVVRAEPVLRDRGISEPDSICSSSQPVLSAPHLVSPAVASEGHVPESCPASLPLATPSVIQDSLLEQEGIWVVRLETGILPVCDTCCSGFLPQHVASHRHGRPRDAAQLLGQRLRDIHGVAEEHLSALTTPPASSLLRPPVPLLRSVPGYQCTFSECCYAAPVRASVVKHVSSDHHGNPASAFIQPRGALQRLYNLQSSRYFVVNPELSALEGRAVIQAFLALRGPDMAPPSHVESVGHASELDLWLDKIGWTELVVQHPTATWCDLAASNIRTEDHLGRLRAICVDQMRLIAAEVQLAQHLDPTILAWLVAESGAVGVDSFRRPQQDATVDRYAQYFSRVIEFVLRALALPTGARGVVRLRVEEQALAEQVGALTKDLSVSDHDIWFAVLDFWMALLTNDRVPNAVDDMSPLLLWLMASSLRLNASFATPDKVTTVIAGLTWSIRAALFGHLSRLADGCPRLRVFEELQLQRYFMLHQPTPYNALREVQRCTSTYAHLFRPLPDIEWPLKDTMIYRGTRITLAALRQLAGTLMDQVEHLLHDDLLFGRSPLFFGLSVDFLNIMDDHVNDSPGYSFLSDARNEFERYLYAPARTPCPRRHDRSRRSPADVPPARSPSDKSPILPPALFPMR</sequence>
<feature type="domain" description="C2H2-type" evidence="2">
    <location>
        <begin position="31"/>
        <end position="56"/>
    </location>
</feature>
<dbReference type="SMART" id="SM00355">
    <property type="entry name" value="ZnF_C2H2"/>
    <property type="match status" value="3"/>
</dbReference>
<feature type="region of interest" description="Disordered" evidence="1">
    <location>
        <begin position="934"/>
        <end position="971"/>
    </location>
</feature>
<keyword evidence="4" id="KW-1185">Reference proteome</keyword>
<dbReference type="OrthoDB" id="2507344at2759"/>
<dbReference type="AlphaFoldDB" id="A0A165C902"/>
<dbReference type="Pfam" id="PF12013">
    <property type="entry name" value="OrsD"/>
    <property type="match status" value="1"/>
</dbReference>
<gene>
    <name evidence="3" type="ORF">CALCODRAFT_536526</name>
</gene>
<evidence type="ECO:0000313" key="3">
    <source>
        <dbReference type="EMBL" id="KZT50425.1"/>
    </source>
</evidence>
<feature type="compositionally biased region" description="Pro residues" evidence="1">
    <location>
        <begin position="962"/>
        <end position="971"/>
    </location>
</feature>
<name>A0A165C902_9BASI</name>
<evidence type="ECO:0000313" key="4">
    <source>
        <dbReference type="Proteomes" id="UP000076842"/>
    </source>
</evidence>
<dbReference type="Proteomes" id="UP000076842">
    <property type="component" value="Unassembled WGS sequence"/>
</dbReference>
<dbReference type="EMBL" id="KV424177">
    <property type="protein sequence ID" value="KZT50425.1"/>
    <property type="molecule type" value="Genomic_DNA"/>
</dbReference>
<dbReference type="InParanoid" id="A0A165C902"/>
<dbReference type="InterPro" id="IPR022698">
    <property type="entry name" value="OrsD"/>
</dbReference>
<reference evidence="3 4" key="1">
    <citation type="journal article" date="2016" name="Mol. Biol. Evol.">
        <title>Comparative Genomics of Early-Diverging Mushroom-Forming Fungi Provides Insights into the Origins of Lignocellulose Decay Capabilities.</title>
        <authorList>
            <person name="Nagy L.G."/>
            <person name="Riley R."/>
            <person name="Tritt A."/>
            <person name="Adam C."/>
            <person name="Daum C."/>
            <person name="Floudas D."/>
            <person name="Sun H."/>
            <person name="Yadav J.S."/>
            <person name="Pangilinan J."/>
            <person name="Larsson K.H."/>
            <person name="Matsuura K."/>
            <person name="Barry K."/>
            <person name="Labutti K."/>
            <person name="Kuo R."/>
            <person name="Ohm R.A."/>
            <person name="Bhattacharya S.S."/>
            <person name="Shirouzu T."/>
            <person name="Yoshinaga Y."/>
            <person name="Martin F.M."/>
            <person name="Grigoriev I.V."/>
            <person name="Hibbett D.S."/>
        </authorList>
    </citation>
    <scope>NUCLEOTIDE SEQUENCE [LARGE SCALE GENOMIC DNA]</scope>
    <source>
        <strain evidence="3 4">HHB12733</strain>
    </source>
</reference>
<evidence type="ECO:0000256" key="1">
    <source>
        <dbReference type="SAM" id="MobiDB-lite"/>
    </source>
</evidence>
<organism evidence="3 4">
    <name type="scientific">Calocera cornea HHB12733</name>
    <dbReference type="NCBI Taxonomy" id="1353952"/>
    <lineage>
        <taxon>Eukaryota</taxon>
        <taxon>Fungi</taxon>
        <taxon>Dikarya</taxon>
        <taxon>Basidiomycota</taxon>
        <taxon>Agaricomycotina</taxon>
        <taxon>Dacrymycetes</taxon>
        <taxon>Dacrymycetales</taxon>
        <taxon>Dacrymycetaceae</taxon>
        <taxon>Calocera</taxon>
    </lineage>
</organism>
<accession>A0A165C902</accession>
<dbReference type="InterPro" id="IPR013087">
    <property type="entry name" value="Znf_C2H2_type"/>
</dbReference>
<feature type="domain" description="C2H2-type" evidence="2">
    <location>
        <begin position="490"/>
        <end position="515"/>
    </location>
</feature>
<protein>
    <recommendedName>
        <fullName evidence="2">C2H2-type domain-containing protein</fullName>
    </recommendedName>
</protein>
<proteinExistence type="predicted"/>